<keyword evidence="2" id="KW-0812">Transmembrane</keyword>
<comment type="caution">
    <text evidence="3">The sequence shown here is derived from an EMBL/GenBank/DDBJ whole genome shotgun (WGS) entry which is preliminary data.</text>
</comment>
<dbReference type="EMBL" id="ADBJ01000038">
    <property type="protein sequence ID" value="EFA78247.1"/>
    <property type="molecule type" value="Genomic_DNA"/>
</dbReference>
<feature type="region of interest" description="Disordered" evidence="1">
    <location>
        <begin position="189"/>
        <end position="264"/>
    </location>
</feature>
<dbReference type="Proteomes" id="UP000001396">
    <property type="component" value="Unassembled WGS sequence"/>
</dbReference>
<organism evidence="3 4">
    <name type="scientific">Heterostelium pallidum (strain ATCC 26659 / Pp 5 / PN500)</name>
    <name type="common">Cellular slime mold</name>
    <name type="synonym">Polysphondylium pallidum</name>
    <dbReference type="NCBI Taxonomy" id="670386"/>
    <lineage>
        <taxon>Eukaryota</taxon>
        <taxon>Amoebozoa</taxon>
        <taxon>Evosea</taxon>
        <taxon>Eumycetozoa</taxon>
        <taxon>Dictyostelia</taxon>
        <taxon>Acytosteliales</taxon>
        <taxon>Acytosteliaceae</taxon>
        <taxon>Heterostelium</taxon>
    </lineage>
</organism>
<gene>
    <name evidence="3" type="ORF">PPL_08898</name>
</gene>
<evidence type="ECO:0000256" key="2">
    <source>
        <dbReference type="SAM" id="Phobius"/>
    </source>
</evidence>
<evidence type="ECO:0000256" key="1">
    <source>
        <dbReference type="SAM" id="MobiDB-lite"/>
    </source>
</evidence>
<dbReference type="InParanoid" id="D3BK17"/>
<dbReference type="GeneID" id="31364374"/>
<keyword evidence="2" id="KW-0472">Membrane</keyword>
<reference evidence="3 4" key="1">
    <citation type="journal article" date="2011" name="Genome Res.">
        <title>Phylogeny-wide analysis of social amoeba genomes highlights ancient origins for complex intercellular communication.</title>
        <authorList>
            <person name="Heidel A.J."/>
            <person name="Lawal H.M."/>
            <person name="Felder M."/>
            <person name="Schilde C."/>
            <person name="Helps N.R."/>
            <person name="Tunggal B."/>
            <person name="Rivero F."/>
            <person name="John U."/>
            <person name="Schleicher M."/>
            <person name="Eichinger L."/>
            <person name="Platzer M."/>
            <person name="Noegel A.A."/>
            <person name="Schaap P."/>
            <person name="Gloeckner G."/>
        </authorList>
    </citation>
    <scope>NUCLEOTIDE SEQUENCE [LARGE SCALE GENOMIC DNA]</scope>
    <source>
        <strain evidence="4">ATCC 26659 / Pp 5 / PN500</strain>
    </source>
</reference>
<sequence>MNSCKIKQSHESKQKSSRGFFGFETLYPKGMNPALLPPPEFEEMIRNINGQSRTTYPKFSFCGFIGFFISIIFIFVGFIKEIPALYIIGFILIVGSISSLIGIQISFRRRLMSRMEHAINDANTRLQPRGMKIHIREKLKKHHHHTGSHQKRRQRKIYLELEYPIAIETAVIYQVAPLSYQPQQPGVYPVQYQPGYPPAQQYPYDMSQQQQQQQQQQPIQYQAPYNTNYQTGPPTQSNGELPYIPQGYQQPSSPPTLTKPSDEF</sequence>
<evidence type="ECO:0000313" key="4">
    <source>
        <dbReference type="Proteomes" id="UP000001396"/>
    </source>
</evidence>
<keyword evidence="2" id="KW-1133">Transmembrane helix</keyword>
<evidence type="ECO:0000313" key="3">
    <source>
        <dbReference type="EMBL" id="EFA78247.1"/>
    </source>
</evidence>
<accession>D3BK17</accession>
<proteinExistence type="predicted"/>
<name>D3BK17_HETP5</name>
<feature type="compositionally biased region" description="Polar residues" evidence="1">
    <location>
        <begin position="247"/>
        <end position="264"/>
    </location>
</feature>
<feature type="transmembrane region" description="Helical" evidence="2">
    <location>
        <begin position="59"/>
        <end position="79"/>
    </location>
</feature>
<dbReference type="RefSeq" id="XP_020430372.1">
    <property type="nucleotide sequence ID" value="XM_020579697.1"/>
</dbReference>
<dbReference type="OMA" id="MEHAIND"/>
<feature type="compositionally biased region" description="Low complexity" evidence="1">
    <location>
        <begin position="189"/>
        <end position="225"/>
    </location>
</feature>
<feature type="compositionally biased region" description="Polar residues" evidence="1">
    <location>
        <begin position="226"/>
        <end position="239"/>
    </location>
</feature>
<dbReference type="AlphaFoldDB" id="D3BK17"/>
<dbReference type="FunCoup" id="D3BK17">
    <property type="interactions" value="805"/>
</dbReference>
<keyword evidence="4" id="KW-1185">Reference proteome</keyword>
<protein>
    <submittedName>
        <fullName evidence="3">Uncharacterized protein</fullName>
    </submittedName>
</protein>
<feature type="transmembrane region" description="Helical" evidence="2">
    <location>
        <begin position="85"/>
        <end position="107"/>
    </location>
</feature>